<evidence type="ECO:0000313" key="3">
    <source>
        <dbReference type="Proteomes" id="UP001610563"/>
    </source>
</evidence>
<evidence type="ECO:0008006" key="4">
    <source>
        <dbReference type="Google" id="ProtNLM"/>
    </source>
</evidence>
<sequence>MRQNLLSLLAFGLLNPVHVAGNACVRQLYQFPNTTFHDIENVAIRPNGHLLLNTITEPVLYTLDPSAIDPIATPLHHFDNATGLGGITEVSPDVFAVVVGNYSVHEFKGIPGTFSIWLVDLKADVTSVKKLTSIPEALTLNGITTASKSVIMVADSPVGIIYSINIDTGCYQIGIQDAHFQPPPSSPFPLGINGIHRRDDTLYFTNSGQGTFGSLLITDKGNAAGQISIIANAPPGNFYDDFAIDSRNNPSITIHPSSIETLMLPSGAVSSIINSTEIVHPTSCVFGNSRDTKRTLYVVTAGDASGSQIISGQVLAITPC</sequence>
<dbReference type="Gene3D" id="2.120.10.30">
    <property type="entry name" value="TolB, C-terminal domain"/>
    <property type="match status" value="1"/>
</dbReference>
<keyword evidence="1" id="KW-0732">Signal</keyword>
<proteinExistence type="predicted"/>
<name>A0ABR4FMT3_9EURO</name>
<accession>A0ABR4FMT3</accession>
<dbReference type="SUPFAM" id="SSF63829">
    <property type="entry name" value="Calcium-dependent phosphotriesterase"/>
    <property type="match status" value="1"/>
</dbReference>
<evidence type="ECO:0000256" key="1">
    <source>
        <dbReference type="SAM" id="SignalP"/>
    </source>
</evidence>
<comment type="caution">
    <text evidence="2">The sequence shown here is derived from an EMBL/GenBank/DDBJ whole genome shotgun (WGS) entry which is preliminary data.</text>
</comment>
<gene>
    <name evidence="2" type="ORF">BJX66DRAFT_343909</name>
</gene>
<feature type="signal peptide" evidence="1">
    <location>
        <begin position="1"/>
        <end position="19"/>
    </location>
</feature>
<dbReference type="PANTHER" id="PTHR42060:SF1">
    <property type="entry name" value="NHL REPEAT-CONTAINING PROTEIN"/>
    <property type="match status" value="1"/>
</dbReference>
<keyword evidence="3" id="KW-1185">Reference proteome</keyword>
<dbReference type="PANTHER" id="PTHR42060">
    <property type="entry name" value="NHL REPEAT-CONTAINING PROTEIN-RELATED"/>
    <property type="match status" value="1"/>
</dbReference>
<feature type="chain" id="PRO_5045125391" description="SMP-30/Gluconolactonase/LRE-like region domain-containing protein" evidence="1">
    <location>
        <begin position="20"/>
        <end position="320"/>
    </location>
</feature>
<protein>
    <recommendedName>
        <fullName evidence="4">SMP-30/Gluconolactonase/LRE-like region domain-containing protein</fullName>
    </recommendedName>
</protein>
<organism evidence="2 3">
    <name type="scientific">Aspergillus keveii</name>
    <dbReference type="NCBI Taxonomy" id="714993"/>
    <lineage>
        <taxon>Eukaryota</taxon>
        <taxon>Fungi</taxon>
        <taxon>Dikarya</taxon>
        <taxon>Ascomycota</taxon>
        <taxon>Pezizomycotina</taxon>
        <taxon>Eurotiomycetes</taxon>
        <taxon>Eurotiomycetidae</taxon>
        <taxon>Eurotiales</taxon>
        <taxon>Aspergillaceae</taxon>
        <taxon>Aspergillus</taxon>
        <taxon>Aspergillus subgen. Nidulantes</taxon>
    </lineage>
</organism>
<dbReference type="EMBL" id="JBFTWV010000175">
    <property type="protein sequence ID" value="KAL2784550.1"/>
    <property type="molecule type" value="Genomic_DNA"/>
</dbReference>
<reference evidence="2 3" key="1">
    <citation type="submission" date="2024-07" db="EMBL/GenBank/DDBJ databases">
        <title>Section-level genome sequencing and comparative genomics of Aspergillus sections Usti and Cavernicolus.</title>
        <authorList>
            <consortium name="Lawrence Berkeley National Laboratory"/>
            <person name="Nybo J.L."/>
            <person name="Vesth T.C."/>
            <person name="Theobald S."/>
            <person name="Frisvad J.C."/>
            <person name="Larsen T.O."/>
            <person name="Kjaerboelling I."/>
            <person name="Rothschild-Mancinelli K."/>
            <person name="Lyhne E.K."/>
            <person name="Kogle M.E."/>
            <person name="Barry K."/>
            <person name="Clum A."/>
            <person name="Na H."/>
            <person name="Ledsgaard L."/>
            <person name="Lin J."/>
            <person name="Lipzen A."/>
            <person name="Kuo A."/>
            <person name="Riley R."/>
            <person name="Mondo S."/>
            <person name="Labutti K."/>
            <person name="Haridas S."/>
            <person name="Pangalinan J."/>
            <person name="Salamov A.A."/>
            <person name="Simmons B.A."/>
            <person name="Magnuson J.K."/>
            <person name="Chen J."/>
            <person name="Drula E."/>
            <person name="Henrissat B."/>
            <person name="Wiebenga A."/>
            <person name="Lubbers R.J."/>
            <person name="Gomes A.C."/>
            <person name="Makela M.R."/>
            <person name="Stajich J."/>
            <person name="Grigoriev I.V."/>
            <person name="Mortensen U.H."/>
            <person name="De Vries R.P."/>
            <person name="Baker S.E."/>
            <person name="Andersen M.R."/>
        </authorList>
    </citation>
    <scope>NUCLEOTIDE SEQUENCE [LARGE SCALE GENOMIC DNA]</scope>
    <source>
        <strain evidence="2 3">CBS 209.92</strain>
    </source>
</reference>
<dbReference type="InterPro" id="IPR011042">
    <property type="entry name" value="6-blade_b-propeller_TolB-like"/>
</dbReference>
<dbReference type="InterPro" id="IPR052998">
    <property type="entry name" value="Hetero-Diels-Alderase-like"/>
</dbReference>
<evidence type="ECO:0000313" key="2">
    <source>
        <dbReference type="EMBL" id="KAL2784550.1"/>
    </source>
</evidence>
<dbReference type="Proteomes" id="UP001610563">
    <property type="component" value="Unassembled WGS sequence"/>
</dbReference>